<feature type="region of interest" description="Disordered" evidence="7">
    <location>
        <begin position="309"/>
        <end position="333"/>
    </location>
</feature>
<dbReference type="Proteomes" id="UP000199213">
    <property type="component" value="Unassembled WGS sequence"/>
</dbReference>
<feature type="transmembrane region" description="Helical" evidence="8">
    <location>
        <begin position="49"/>
        <end position="71"/>
    </location>
</feature>
<evidence type="ECO:0000259" key="9">
    <source>
        <dbReference type="Pfam" id="PF00892"/>
    </source>
</evidence>
<dbReference type="PANTHER" id="PTHR42920:SF5">
    <property type="entry name" value="EAMA DOMAIN-CONTAINING PROTEIN"/>
    <property type="match status" value="1"/>
</dbReference>
<comment type="similarity">
    <text evidence="2">Belongs to the EamA transporter family.</text>
</comment>
<dbReference type="SUPFAM" id="SSF103481">
    <property type="entry name" value="Multidrug resistance efflux transporter EmrE"/>
    <property type="match status" value="2"/>
</dbReference>
<dbReference type="RefSeq" id="WP_092632792.1">
    <property type="nucleotide sequence ID" value="NZ_FNFM01000017.1"/>
</dbReference>
<feature type="transmembrane region" description="Helical" evidence="8">
    <location>
        <begin position="286"/>
        <end position="305"/>
    </location>
</feature>
<evidence type="ECO:0000313" key="10">
    <source>
        <dbReference type="EMBL" id="SDK90847.1"/>
    </source>
</evidence>
<dbReference type="OrthoDB" id="4833087at2"/>
<dbReference type="AlphaFoldDB" id="A0A1G9FR61"/>
<evidence type="ECO:0000256" key="4">
    <source>
        <dbReference type="ARBA" id="ARBA00022692"/>
    </source>
</evidence>
<evidence type="ECO:0000256" key="8">
    <source>
        <dbReference type="SAM" id="Phobius"/>
    </source>
</evidence>
<feature type="transmembrane region" description="Helical" evidence="8">
    <location>
        <begin position="231"/>
        <end position="250"/>
    </location>
</feature>
<protein>
    <submittedName>
        <fullName evidence="10">Permease of the drug/metabolite transporter (DMT) superfamily</fullName>
    </submittedName>
</protein>
<dbReference type="InterPro" id="IPR051258">
    <property type="entry name" value="Diverse_Substrate_Transporter"/>
</dbReference>
<evidence type="ECO:0000256" key="2">
    <source>
        <dbReference type="ARBA" id="ARBA00007362"/>
    </source>
</evidence>
<feature type="domain" description="EamA" evidence="9">
    <location>
        <begin position="163"/>
        <end position="301"/>
    </location>
</feature>
<evidence type="ECO:0000256" key="5">
    <source>
        <dbReference type="ARBA" id="ARBA00022989"/>
    </source>
</evidence>
<evidence type="ECO:0000256" key="7">
    <source>
        <dbReference type="SAM" id="MobiDB-lite"/>
    </source>
</evidence>
<organism evidence="10 11">
    <name type="scientific">Actinopolyspora mzabensis</name>
    <dbReference type="NCBI Taxonomy" id="995066"/>
    <lineage>
        <taxon>Bacteria</taxon>
        <taxon>Bacillati</taxon>
        <taxon>Actinomycetota</taxon>
        <taxon>Actinomycetes</taxon>
        <taxon>Actinopolysporales</taxon>
        <taxon>Actinopolysporaceae</taxon>
        <taxon>Actinopolyspora</taxon>
    </lineage>
</organism>
<keyword evidence="5 8" id="KW-1133">Transmembrane helix</keyword>
<feature type="transmembrane region" description="Helical" evidence="8">
    <location>
        <begin position="112"/>
        <end position="131"/>
    </location>
</feature>
<evidence type="ECO:0000256" key="6">
    <source>
        <dbReference type="ARBA" id="ARBA00023136"/>
    </source>
</evidence>
<evidence type="ECO:0000256" key="1">
    <source>
        <dbReference type="ARBA" id="ARBA00004651"/>
    </source>
</evidence>
<feature type="domain" description="EamA" evidence="9">
    <location>
        <begin position="25"/>
        <end position="154"/>
    </location>
</feature>
<evidence type="ECO:0000256" key="3">
    <source>
        <dbReference type="ARBA" id="ARBA00022475"/>
    </source>
</evidence>
<feature type="transmembrane region" description="Helical" evidence="8">
    <location>
        <begin position="83"/>
        <end position="106"/>
    </location>
</feature>
<keyword evidence="11" id="KW-1185">Reference proteome</keyword>
<dbReference type="InterPro" id="IPR000620">
    <property type="entry name" value="EamA_dom"/>
</dbReference>
<feature type="transmembrane region" description="Helical" evidence="8">
    <location>
        <begin position="21"/>
        <end position="43"/>
    </location>
</feature>
<name>A0A1G9FR61_ACTMZ</name>
<dbReference type="Pfam" id="PF00892">
    <property type="entry name" value="EamA"/>
    <property type="match status" value="2"/>
</dbReference>
<feature type="transmembrane region" description="Helical" evidence="8">
    <location>
        <begin position="166"/>
        <end position="184"/>
    </location>
</feature>
<keyword evidence="6 8" id="KW-0472">Membrane</keyword>
<feature type="transmembrane region" description="Helical" evidence="8">
    <location>
        <begin position="138"/>
        <end position="160"/>
    </location>
</feature>
<keyword evidence="3" id="KW-1003">Cell membrane</keyword>
<accession>A0A1G9FR61</accession>
<dbReference type="GO" id="GO:0005886">
    <property type="term" value="C:plasma membrane"/>
    <property type="evidence" value="ECO:0007669"/>
    <property type="project" value="UniProtKB-SubCell"/>
</dbReference>
<feature type="transmembrane region" description="Helical" evidence="8">
    <location>
        <begin position="196"/>
        <end position="215"/>
    </location>
</feature>
<gene>
    <name evidence="10" type="ORF">SAMN04487820_1177</name>
</gene>
<feature type="transmembrane region" description="Helical" evidence="8">
    <location>
        <begin position="262"/>
        <end position="280"/>
    </location>
</feature>
<reference evidence="11" key="1">
    <citation type="submission" date="2016-10" db="EMBL/GenBank/DDBJ databases">
        <authorList>
            <person name="Varghese N."/>
            <person name="Submissions S."/>
        </authorList>
    </citation>
    <scope>NUCLEOTIDE SEQUENCE [LARGE SCALE GENOMIC DNA]</scope>
    <source>
        <strain evidence="11">DSM 45460</strain>
    </source>
</reference>
<evidence type="ECO:0000313" key="11">
    <source>
        <dbReference type="Proteomes" id="UP000199213"/>
    </source>
</evidence>
<sequence>MELRSKYAFGSRAARQNDNRGVIFSDISILMVAVIWGSSYVVMQIVGEALPVMAFLALRFLMSIPVIAVLGWRSLRSLSGQEIGTGAWFGFLLFLVLVCETTGVRFTSAANAGFLITVSVVLIPLFELVLFSRRYPALVYVATVAAIVGCGLLSLAHGFRPQLGDLIILAAALVRGFQITLFGNSSRVVGQSLTNITFVEFVVVFTLAGAASFVFEHNAWSSMQGIGIEEWILIAYLGVLGTSFAFFVQLRSARITSSTRVGIILSTEPIFAAMFAIVVANEQLTVLQYIGGALVVIAAFVGRIMTNSPKASSNEGSQSSSRFVQESKVNGGG</sequence>
<dbReference type="EMBL" id="FNFM01000017">
    <property type="protein sequence ID" value="SDK90847.1"/>
    <property type="molecule type" value="Genomic_DNA"/>
</dbReference>
<dbReference type="InterPro" id="IPR037185">
    <property type="entry name" value="EmrE-like"/>
</dbReference>
<comment type="subcellular location">
    <subcellularLocation>
        <location evidence="1">Cell membrane</location>
        <topology evidence="1">Multi-pass membrane protein</topology>
    </subcellularLocation>
</comment>
<dbReference type="PANTHER" id="PTHR42920">
    <property type="entry name" value="OS03G0707200 PROTEIN-RELATED"/>
    <property type="match status" value="1"/>
</dbReference>
<keyword evidence="4 8" id="KW-0812">Transmembrane</keyword>
<proteinExistence type="inferred from homology"/>